<accession>A0ABS8X0H0</accession>
<feature type="non-terminal residue" evidence="1">
    <location>
        <position position="94"/>
    </location>
</feature>
<protein>
    <submittedName>
        <fullName evidence="1">Uncharacterized protein</fullName>
    </submittedName>
</protein>
<gene>
    <name evidence="1" type="ORF">HAX54_009517</name>
</gene>
<dbReference type="Proteomes" id="UP000823775">
    <property type="component" value="Unassembled WGS sequence"/>
</dbReference>
<dbReference type="EMBL" id="JACEIK010015195">
    <property type="protein sequence ID" value="MCE3216938.1"/>
    <property type="molecule type" value="Genomic_DNA"/>
</dbReference>
<comment type="caution">
    <text evidence="1">The sequence shown here is derived from an EMBL/GenBank/DDBJ whole genome shotgun (WGS) entry which is preliminary data.</text>
</comment>
<keyword evidence="2" id="KW-1185">Reference proteome</keyword>
<evidence type="ECO:0000313" key="1">
    <source>
        <dbReference type="EMBL" id="MCE3216938.1"/>
    </source>
</evidence>
<organism evidence="1 2">
    <name type="scientific">Datura stramonium</name>
    <name type="common">Jimsonweed</name>
    <name type="synonym">Common thornapple</name>
    <dbReference type="NCBI Taxonomy" id="4076"/>
    <lineage>
        <taxon>Eukaryota</taxon>
        <taxon>Viridiplantae</taxon>
        <taxon>Streptophyta</taxon>
        <taxon>Embryophyta</taxon>
        <taxon>Tracheophyta</taxon>
        <taxon>Spermatophyta</taxon>
        <taxon>Magnoliopsida</taxon>
        <taxon>eudicotyledons</taxon>
        <taxon>Gunneridae</taxon>
        <taxon>Pentapetalae</taxon>
        <taxon>asterids</taxon>
        <taxon>lamiids</taxon>
        <taxon>Solanales</taxon>
        <taxon>Solanaceae</taxon>
        <taxon>Solanoideae</taxon>
        <taxon>Datureae</taxon>
        <taxon>Datura</taxon>
    </lineage>
</organism>
<sequence length="94" mass="10220">MVVAVGFSVLRVLYGYGCFSGGVLSFAGEGELFRLVVKRADDGVRHGHWPELVPRRRRRTKRVKGEGEGRRCSGGVGLVVVFSVGGEGEEERGK</sequence>
<evidence type="ECO:0000313" key="2">
    <source>
        <dbReference type="Proteomes" id="UP000823775"/>
    </source>
</evidence>
<reference evidence="1 2" key="1">
    <citation type="journal article" date="2021" name="BMC Genomics">
        <title>Datura genome reveals duplications of psychoactive alkaloid biosynthetic genes and high mutation rate following tissue culture.</title>
        <authorList>
            <person name="Rajewski A."/>
            <person name="Carter-House D."/>
            <person name="Stajich J."/>
            <person name="Litt A."/>
        </authorList>
    </citation>
    <scope>NUCLEOTIDE SEQUENCE [LARGE SCALE GENOMIC DNA]</scope>
    <source>
        <strain evidence="1">AR-01</strain>
    </source>
</reference>
<proteinExistence type="predicted"/>
<name>A0ABS8X0H0_DATST</name>